<organism evidence="3 4">
    <name type="scientific">Trifolium medium</name>
    <dbReference type="NCBI Taxonomy" id="97028"/>
    <lineage>
        <taxon>Eukaryota</taxon>
        <taxon>Viridiplantae</taxon>
        <taxon>Streptophyta</taxon>
        <taxon>Embryophyta</taxon>
        <taxon>Tracheophyta</taxon>
        <taxon>Spermatophyta</taxon>
        <taxon>Magnoliopsida</taxon>
        <taxon>eudicotyledons</taxon>
        <taxon>Gunneridae</taxon>
        <taxon>Pentapetalae</taxon>
        <taxon>rosids</taxon>
        <taxon>fabids</taxon>
        <taxon>Fabales</taxon>
        <taxon>Fabaceae</taxon>
        <taxon>Papilionoideae</taxon>
        <taxon>50 kb inversion clade</taxon>
        <taxon>NPAAA clade</taxon>
        <taxon>Hologalegina</taxon>
        <taxon>IRL clade</taxon>
        <taxon>Trifolieae</taxon>
        <taxon>Trifolium</taxon>
    </lineage>
</organism>
<dbReference type="GO" id="GO:0000105">
    <property type="term" value="P:L-histidine biosynthetic process"/>
    <property type="evidence" value="ECO:0007669"/>
    <property type="project" value="TreeGrafter"/>
</dbReference>
<feature type="non-terminal residue" evidence="3">
    <location>
        <position position="1"/>
    </location>
</feature>
<dbReference type="Pfam" id="PF00815">
    <property type="entry name" value="Histidinol_dh"/>
    <property type="match status" value="1"/>
</dbReference>
<proteinExistence type="inferred from homology"/>
<dbReference type="PANTHER" id="PTHR21256:SF2">
    <property type="entry name" value="HISTIDINE BIOSYNTHESIS TRIFUNCTIONAL PROTEIN"/>
    <property type="match status" value="1"/>
</dbReference>
<evidence type="ECO:0000313" key="4">
    <source>
        <dbReference type="Proteomes" id="UP000265520"/>
    </source>
</evidence>
<dbReference type="PANTHER" id="PTHR21256">
    <property type="entry name" value="HISTIDINOL DEHYDROGENASE HDH"/>
    <property type="match status" value="1"/>
</dbReference>
<evidence type="ECO:0000256" key="1">
    <source>
        <dbReference type="ARBA" id="ARBA00023002"/>
    </source>
</evidence>
<evidence type="ECO:0000313" key="3">
    <source>
        <dbReference type="EMBL" id="MCI11724.1"/>
    </source>
</evidence>
<reference evidence="3 4" key="1">
    <citation type="journal article" date="2018" name="Front. Plant Sci.">
        <title>Red Clover (Trifolium pratense) and Zigzag Clover (T. medium) - A Picture of Genomic Similarities and Differences.</title>
        <authorList>
            <person name="Dluhosova J."/>
            <person name="Istvanek J."/>
            <person name="Nedelnik J."/>
            <person name="Repkova J."/>
        </authorList>
    </citation>
    <scope>NUCLEOTIDE SEQUENCE [LARGE SCALE GENOMIC DNA]</scope>
    <source>
        <strain evidence="4">cv. 10/8</strain>
        <tissue evidence="3">Leaf</tissue>
    </source>
</reference>
<comment type="caution">
    <text evidence="3">The sequence shown here is derived from an EMBL/GenBank/DDBJ whole genome shotgun (WGS) entry which is preliminary data.</text>
</comment>
<dbReference type="GO" id="GO:0004399">
    <property type="term" value="F:histidinol dehydrogenase activity"/>
    <property type="evidence" value="ECO:0007669"/>
    <property type="project" value="TreeGrafter"/>
</dbReference>
<comment type="similarity">
    <text evidence="2">Belongs to the histidinol dehydrogenase family.</text>
</comment>
<dbReference type="AlphaFoldDB" id="A0A392PIU3"/>
<protein>
    <submittedName>
        <fullName evidence="3">Histidinol dehydrogenase chloroplastic-like</fullName>
    </submittedName>
</protein>
<name>A0A392PIU3_9FABA</name>
<keyword evidence="1" id="KW-0560">Oxidoreductase</keyword>
<dbReference type="Proteomes" id="UP000265520">
    <property type="component" value="Unassembled WGS sequence"/>
</dbReference>
<dbReference type="Gene3D" id="3.40.50.1980">
    <property type="entry name" value="Nitrogenase molybdenum iron protein domain"/>
    <property type="match status" value="1"/>
</dbReference>
<dbReference type="GO" id="GO:0005829">
    <property type="term" value="C:cytosol"/>
    <property type="evidence" value="ECO:0007669"/>
    <property type="project" value="TreeGrafter"/>
</dbReference>
<keyword evidence="4" id="KW-1185">Reference proteome</keyword>
<accession>A0A392PIU3</accession>
<evidence type="ECO:0000256" key="2">
    <source>
        <dbReference type="RuleBase" id="RU004175"/>
    </source>
</evidence>
<sequence length="51" mass="5471">VLRSLTNVILQEVLYCAKKAGVTHLLKAGGAQAISAMAWGTQTCPKVRLFI</sequence>
<dbReference type="GO" id="GO:0046872">
    <property type="term" value="F:metal ion binding"/>
    <property type="evidence" value="ECO:0007669"/>
    <property type="project" value="InterPro"/>
</dbReference>
<dbReference type="PRINTS" id="PR00083">
    <property type="entry name" value="HOLDHDRGNASE"/>
</dbReference>
<dbReference type="GO" id="GO:0051287">
    <property type="term" value="F:NAD binding"/>
    <property type="evidence" value="ECO:0007669"/>
    <property type="project" value="InterPro"/>
</dbReference>
<dbReference type="EMBL" id="LXQA010081261">
    <property type="protein sequence ID" value="MCI11724.1"/>
    <property type="molecule type" value="Genomic_DNA"/>
</dbReference>
<dbReference type="InterPro" id="IPR012131">
    <property type="entry name" value="Hstdl_DH"/>
</dbReference>
<dbReference type="GO" id="GO:0009570">
    <property type="term" value="C:chloroplast stroma"/>
    <property type="evidence" value="ECO:0007669"/>
    <property type="project" value="TreeGrafter"/>
</dbReference>